<gene>
    <name evidence="1" type="ORF">ACFSJT_01690</name>
</gene>
<dbReference type="Proteomes" id="UP001597344">
    <property type="component" value="Unassembled WGS sequence"/>
</dbReference>
<evidence type="ECO:0000313" key="1">
    <source>
        <dbReference type="EMBL" id="MFD2185490.1"/>
    </source>
</evidence>
<sequence>MKTKNTTRTSLKRQPDFMKLSLMDNELSSMLSKLHSYRCEPCTSEMYDEYLELNHDGRALKKTIDKAKTRAQDPVKISKGIAEEINEVMRMYYKFQKSLSSYLTEAIAHH</sequence>
<dbReference type="RefSeq" id="WP_378318458.1">
    <property type="nucleotide sequence ID" value="NZ_JBHUHY010000002.1"/>
</dbReference>
<accession>A0ABW5ATI7</accession>
<name>A0ABW5ATI7_9FLAO</name>
<proteinExistence type="predicted"/>
<organism evidence="1 2">
    <name type="scientific">Aquimarina celericrescens</name>
    <dbReference type="NCBI Taxonomy" id="1964542"/>
    <lineage>
        <taxon>Bacteria</taxon>
        <taxon>Pseudomonadati</taxon>
        <taxon>Bacteroidota</taxon>
        <taxon>Flavobacteriia</taxon>
        <taxon>Flavobacteriales</taxon>
        <taxon>Flavobacteriaceae</taxon>
        <taxon>Aquimarina</taxon>
    </lineage>
</organism>
<evidence type="ECO:0000313" key="2">
    <source>
        <dbReference type="Proteomes" id="UP001597344"/>
    </source>
</evidence>
<comment type="caution">
    <text evidence="1">The sequence shown here is derived from an EMBL/GenBank/DDBJ whole genome shotgun (WGS) entry which is preliminary data.</text>
</comment>
<dbReference type="EMBL" id="JBHUHY010000002">
    <property type="protein sequence ID" value="MFD2185490.1"/>
    <property type="molecule type" value="Genomic_DNA"/>
</dbReference>
<keyword evidence="2" id="KW-1185">Reference proteome</keyword>
<protein>
    <submittedName>
        <fullName evidence="1">Uncharacterized protein</fullName>
    </submittedName>
</protein>
<reference evidence="2" key="1">
    <citation type="journal article" date="2019" name="Int. J. Syst. Evol. Microbiol.">
        <title>The Global Catalogue of Microorganisms (GCM) 10K type strain sequencing project: providing services to taxonomists for standard genome sequencing and annotation.</title>
        <authorList>
            <consortium name="The Broad Institute Genomics Platform"/>
            <consortium name="The Broad Institute Genome Sequencing Center for Infectious Disease"/>
            <person name="Wu L."/>
            <person name="Ma J."/>
        </authorList>
    </citation>
    <scope>NUCLEOTIDE SEQUENCE [LARGE SCALE GENOMIC DNA]</scope>
    <source>
        <strain evidence="2">DT92</strain>
    </source>
</reference>